<proteinExistence type="predicted"/>
<evidence type="ECO:0000313" key="2">
    <source>
        <dbReference type="Proteomes" id="UP000887013"/>
    </source>
</evidence>
<comment type="caution">
    <text evidence="1">The sequence shown here is derived from an EMBL/GenBank/DDBJ whole genome shotgun (WGS) entry which is preliminary data.</text>
</comment>
<dbReference type="AlphaFoldDB" id="A0A8X6IDI0"/>
<evidence type="ECO:0000313" key="1">
    <source>
        <dbReference type="EMBL" id="GFS38653.1"/>
    </source>
</evidence>
<organism evidence="1 2">
    <name type="scientific">Nephila pilipes</name>
    <name type="common">Giant wood spider</name>
    <name type="synonym">Nephila maculata</name>
    <dbReference type="NCBI Taxonomy" id="299642"/>
    <lineage>
        <taxon>Eukaryota</taxon>
        <taxon>Metazoa</taxon>
        <taxon>Ecdysozoa</taxon>
        <taxon>Arthropoda</taxon>
        <taxon>Chelicerata</taxon>
        <taxon>Arachnida</taxon>
        <taxon>Araneae</taxon>
        <taxon>Araneomorphae</taxon>
        <taxon>Entelegynae</taxon>
        <taxon>Araneoidea</taxon>
        <taxon>Nephilidae</taxon>
        <taxon>Nephila</taxon>
    </lineage>
</organism>
<name>A0A8X6IDI0_NEPPI</name>
<accession>A0A8X6IDI0</accession>
<dbReference type="EMBL" id="BMAW01089219">
    <property type="protein sequence ID" value="GFS38653.1"/>
    <property type="molecule type" value="Genomic_DNA"/>
</dbReference>
<keyword evidence="2" id="KW-1185">Reference proteome</keyword>
<protein>
    <submittedName>
        <fullName evidence="1">Uncharacterized protein</fullName>
    </submittedName>
</protein>
<gene>
    <name evidence="1" type="ORF">NPIL_215381</name>
</gene>
<sequence length="73" mass="8123">MSDPEDDGNSWENLDLVSDRLSNILVYESYKDIKGEGEVCIEVVGIPPFEQCEEGTTCTAVGDKNICVRDDCY</sequence>
<reference evidence="1" key="1">
    <citation type="submission" date="2020-08" db="EMBL/GenBank/DDBJ databases">
        <title>Multicomponent nature underlies the extraordinary mechanical properties of spider dragline silk.</title>
        <authorList>
            <person name="Kono N."/>
            <person name="Nakamura H."/>
            <person name="Mori M."/>
            <person name="Yoshida Y."/>
            <person name="Ohtoshi R."/>
            <person name="Malay A.D."/>
            <person name="Moran D.A.P."/>
            <person name="Tomita M."/>
            <person name="Numata K."/>
            <person name="Arakawa K."/>
        </authorList>
    </citation>
    <scope>NUCLEOTIDE SEQUENCE</scope>
</reference>
<dbReference type="Proteomes" id="UP000887013">
    <property type="component" value="Unassembled WGS sequence"/>
</dbReference>